<dbReference type="Proteomes" id="UP000219621">
    <property type="component" value="Unassembled WGS sequence"/>
</dbReference>
<accession>A0A286GNB8</accession>
<gene>
    <name evidence="1" type="ORF">SAMN05421508_106225</name>
</gene>
<organism evidence="1 2">
    <name type="scientific">Caenispirillum bisanense</name>
    <dbReference type="NCBI Taxonomy" id="414052"/>
    <lineage>
        <taxon>Bacteria</taxon>
        <taxon>Pseudomonadati</taxon>
        <taxon>Pseudomonadota</taxon>
        <taxon>Alphaproteobacteria</taxon>
        <taxon>Rhodospirillales</taxon>
        <taxon>Novispirillaceae</taxon>
        <taxon>Caenispirillum</taxon>
    </lineage>
</organism>
<dbReference type="RefSeq" id="WP_141415162.1">
    <property type="nucleotide sequence ID" value="NZ_OCNJ01000006.1"/>
</dbReference>
<name>A0A286GNB8_9PROT</name>
<keyword evidence="2" id="KW-1185">Reference proteome</keyword>
<evidence type="ECO:0000313" key="2">
    <source>
        <dbReference type="Proteomes" id="UP000219621"/>
    </source>
</evidence>
<dbReference type="AlphaFoldDB" id="A0A286GNB8"/>
<sequence length="135" mass="15429">MHVAPHVTTVPDRGTDRLSTALDRAISDIDRAIAAHPSRDAKMVAADLARFTEYYPQNAEMYACLLTYITGSTHPKAYNIYRYIRVEDTHMRDIVDKLLAYDRVNHVAYDGYYCLRSTEHYCPSYLGRLPGVEVL</sequence>
<evidence type="ECO:0000313" key="1">
    <source>
        <dbReference type="EMBL" id="SOD97051.1"/>
    </source>
</evidence>
<proteinExistence type="predicted"/>
<reference evidence="1 2" key="1">
    <citation type="submission" date="2017-09" db="EMBL/GenBank/DDBJ databases">
        <authorList>
            <person name="Ehlers B."/>
            <person name="Leendertz F.H."/>
        </authorList>
    </citation>
    <scope>NUCLEOTIDE SEQUENCE [LARGE SCALE GENOMIC DNA]</scope>
    <source>
        <strain evidence="1 2">USBA 140</strain>
    </source>
</reference>
<protein>
    <submittedName>
        <fullName evidence="1">Uncharacterized protein</fullName>
    </submittedName>
</protein>
<dbReference type="EMBL" id="OCNJ01000006">
    <property type="protein sequence ID" value="SOD97051.1"/>
    <property type="molecule type" value="Genomic_DNA"/>
</dbReference>